<proteinExistence type="predicted"/>
<dbReference type="SUPFAM" id="SSF160631">
    <property type="entry name" value="SMI1/KNR4-like"/>
    <property type="match status" value="1"/>
</dbReference>
<keyword evidence="3" id="KW-1185">Reference proteome</keyword>
<dbReference type="Proteomes" id="UP001596074">
    <property type="component" value="Unassembled WGS sequence"/>
</dbReference>
<accession>A0ABW1AF13</accession>
<organism evidence="2 3">
    <name type="scientific">Actinomadura rugatobispora</name>
    <dbReference type="NCBI Taxonomy" id="1994"/>
    <lineage>
        <taxon>Bacteria</taxon>
        <taxon>Bacillati</taxon>
        <taxon>Actinomycetota</taxon>
        <taxon>Actinomycetes</taxon>
        <taxon>Streptosporangiales</taxon>
        <taxon>Thermomonosporaceae</taxon>
        <taxon>Actinomadura</taxon>
    </lineage>
</organism>
<evidence type="ECO:0000259" key="1">
    <source>
        <dbReference type="SMART" id="SM00860"/>
    </source>
</evidence>
<dbReference type="Gene3D" id="3.40.1580.10">
    <property type="entry name" value="SMI1/KNR4-like"/>
    <property type="match status" value="1"/>
</dbReference>
<dbReference type="PANTHER" id="PTHR47432">
    <property type="entry name" value="CELL WALL ASSEMBLY REGULATOR SMI1"/>
    <property type="match status" value="1"/>
</dbReference>
<dbReference type="Pfam" id="PF09346">
    <property type="entry name" value="SMI1_KNR4"/>
    <property type="match status" value="1"/>
</dbReference>
<evidence type="ECO:0000313" key="3">
    <source>
        <dbReference type="Proteomes" id="UP001596074"/>
    </source>
</evidence>
<reference evidence="3" key="1">
    <citation type="journal article" date="2019" name="Int. J. Syst. Evol. Microbiol.">
        <title>The Global Catalogue of Microorganisms (GCM) 10K type strain sequencing project: providing services to taxonomists for standard genome sequencing and annotation.</title>
        <authorList>
            <consortium name="The Broad Institute Genomics Platform"/>
            <consortium name="The Broad Institute Genome Sequencing Center for Infectious Disease"/>
            <person name="Wu L."/>
            <person name="Ma J."/>
        </authorList>
    </citation>
    <scope>NUCLEOTIDE SEQUENCE [LARGE SCALE GENOMIC DNA]</scope>
    <source>
        <strain evidence="3">KCTC 42087</strain>
    </source>
</reference>
<dbReference type="InterPro" id="IPR037883">
    <property type="entry name" value="Knr4/Smi1-like_sf"/>
</dbReference>
<gene>
    <name evidence="2" type="ORF">ACFPZN_46485</name>
</gene>
<dbReference type="SMART" id="SM00860">
    <property type="entry name" value="SMI1_KNR4"/>
    <property type="match status" value="1"/>
</dbReference>
<sequence length="220" mass="24123">MLVRELFAEYVEWLGVNVPYAHANLAPGASDADIEALEAGIGARLPEDVRTVLGMHNGQRESMVADRAGPAVPCLPTLTFLSTDLILETWRFWQEIGDVIEGSVFPGAEGVIKPLYSSPGWIPLWSDPVRFDHVGLDLDPGPKGTSGQIINFGRDEENHFLCADDFTGLISILHRETVLRGAWQAATITYADGSGAHPWFGDPEEHFFNTLHAHFAGRMS</sequence>
<protein>
    <submittedName>
        <fullName evidence="2">SMI1/KNR4 family protein</fullName>
    </submittedName>
</protein>
<dbReference type="RefSeq" id="WP_378289789.1">
    <property type="nucleotide sequence ID" value="NZ_JBHSON010000103.1"/>
</dbReference>
<comment type="caution">
    <text evidence="2">The sequence shown here is derived from an EMBL/GenBank/DDBJ whole genome shotgun (WGS) entry which is preliminary data.</text>
</comment>
<feature type="domain" description="Knr4/Smi1-like" evidence="1">
    <location>
        <begin position="28"/>
        <end position="214"/>
    </location>
</feature>
<dbReference type="InterPro" id="IPR051873">
    <property type="entry name" value="KNR4/SMI1_regulator"/>
</dbReference>
<dbReference type="EMBL" id="JBHSON010000103">
    <property type="protein sequence ID" value="MFC5753109.1"/>
    <property type="molecule type" value="Genomic_DNA"/>
</dbReference>
<evidence type="ECO:0000313" key="2">
    <source>
        <dbReference type="EMBL" id="MFC5753109.1"/>
    </source>
</evidence>
<name>A0ABW1AF13_9ACTN</name>
<dbReference type="InterPro" id="IPR018958">
    <property type="entry name" value="Knr4/Smi1-like_dom"/>
</dbReference>
<dbReference type="PANTHER" id="PTHR47432:SF1">
    <property type="entry name" value="CELL WALL ASSEMBLY REGULATOR SMI1"/>
    <property type="match status" value="1"/>
</dbReference>